<dbReference type="CDD" id="cd00093">
    <property type="entry name" value="HTH_XRE"/>
    <property type="match status" value="1"/>
</dbReference>
<keyword evidence="2" id="KW-0812">Transmembrane</keyword>
<name>A0ABX6FIZ7_9BACL</name>
<dbReference type="GeneID" id="84802250"/>
<dbReference type="Gene3D" id="1.10.260.40">
    <property type="entry name" value="lambda repressor-like DNA-binding domains"/>
    <property type="match status" value="1"/>
</dbReference>
<dbReference type="RefSeq" id="WP_006364039.1">
    <property type="nucleotide sequence ID" value="NZ_CP046313.1"/>
</dbReference>
<reference evidence="4 5" key="1">
    <citation type="submission" date="2019-11" db="EMBL/GenBank/DDBJ databases">
        <title>FDA dAtabase for Regulatory Grade micrObial Sequences (FDA-ARGOS): Supporting development and validation of Infectious Disease Dx tests.</title>
        <authorList>
            <person name="Turner S."/>
            <person name="Byrd R."/>
            <person name="Tallon L."/>
            <person name="Sadzewicz L."/>
            <person name="Vavikolanu K."/>
            <person name="Mehta A."/>
            <person name="Aluvathingal J."/>
            <person name="Nadendla S."/>
            <person name="Myers T."/>
            <person name="Yan Y."/>
            <person name="Sichtig H."/>
        </authorList>
    </citation>
    <scope>NUCLEOTIDE SEQUENCE [LARGE SCALE GENOMIC DNA]</scope>
    <source>
        <strain evidence="4 5">FDAARGOS_742</strain>
    </source>
</reference>
<keyword evidence="2" id="KW-0472">Membrane</keyword>
<keyword evidence="5" id="KW-1185">Reference proteome</keyword>
<dbReference type="EMBL" id="CP046313">
    <property type="protein sequence ID" value="QGS07347.1"/>
    <property type="molecule type" value="Genomic_DNA"/>
</dbReference>
<feature type="domain" description="HTH cro/C1-type" evidence="3">
    <location>
        <begin position="10"/>
        <end position="64"/>
    </location>
</feature>
<evidence type="ECO:0000256" key="2">
    <source>
        <dbReference type="SAM" id="Phobius"/>
    </source>
</evidence>
<keyword evidence="2" id="KW-1133">Transmembrane helix</keyword>
<organism evidence="4 5">
    <name type="scientific">Gemella sanguinis</name>
    <dbReference type="NCBI Taxonomy" id="84135"/>
    <lineage>
        <taxon>Bacteria</taxon>
        <taxon>Bacillati</taxon>
        <taxon>Bacillota</taxon>
        <taxon>Bacilli</taxon>
        <taxon>Bacillales</taxon>
        <taxon>Gemellaceae</taxon>
        <taxon>Gemella</taxon>
    </lineage>
</organism>
<dbReference type="Pfam" id="PF01381">
    <property type="entry name" value="HTH_3"/>
    <property type="match status" value="1"/>
</dbReference>
<feature type="transmembrane region" description="Helical" evidence="2">
    <location>
        <begin position="110"/>
        <end position="127"/>
    </location>
</feature>
<proteinExistence type="predicted"/>
<dbReference type="PROSITE" id="PS50943">
    <property type="entry name" value="HTH_CROC1"/>
    <property type="match status" value="1"/>
</dbReference>
<dbReference type="InterPro" id="IPR010982">
    <property type="entry name" value="Lambda_DNA-bd_dom_sf"/>
</dbReference>
<evidence type="ECO:0000259" key="3">
    <source>
        <dbReference type="PROSITE" id="PS50943"/>
    </source>
</evidence>
<evidence type="ECO:0000313" key="4">
    <source>
        <dbReference type="EMBL" id="QGS07347.1"/>
    </source>
</evidence>
<feature type="transmembrane region" description="Helical" evidence="2">
    <location>
        <begin position="80"/>
        <end position="104"/>
    </location>
</feature>
<gene>
    <name evidence="4" type="ORF">FOC50_03130</name>
</gene>
<dbReference type="Proteomes" id="UP000427636">
    <property type="component" value="Chromosome"/>
</dbReference>
<evidence type="ECO:0000256" key="1">
    <source>
        <dbReference type="ARBA" id="ARBA00023125"/>
    </source>
</evidence>
<accession>A0ABX6FIZ7</accession>
<evidence type="ECO:0000313" key="5">
    <source>
        <dbReference type="Proteomes" id="UP000427636"/>
    </source>
</evidence>
<dbReference type="SMART" id="SM00530">
    <property type="entry name" value="HTH_XRE"/>
    <property type="match status" value="1"/>
</dbReference>
<dbReference type="InterPro" id="IPR001387">
    <property type="entry name" value="Cro/C1-type_HTH"/>
</dbReference>
<keyword evidence="1" id="KW-0238">DNA-binding</keyword>
<dbReference type="SUPFAM" id="SSF47413">
    <property type="entry name" value="lambda repressor-like DNA-binding domains"/>
    <property type="match status" value="1"/>
</dbReference>
<protein>
    <submittedName>
        <fullName evidence="4">Helix-turn-helix domain-containing protein</fullName>
    </submittedName>
</protein>
<dbReference type="PANTHER" id="PTHR46558:SF11">
    <property type="entry name" value="HTH-TYPE TRANSCRIPTIONAL REGULATOR XRE"/>
    <property type="match status" value="1"/>
</dbReference>
<dbReference type="PANTHER" id="PTHR46558">
    <property type="entry name" value="TRACRIPTIONAL REGULATORY PROTEIN-RELATED-RELATED"/>
    <property type="match status" value="1"/>
</dbReference>
<sequence>MTNKSMGDIISTLRKEKGMTQKDLADMLNITDKAVSKWERNIAFPDTATLPKIAEIFGVSVEELMNAKSIPGNRHKGAPYLFNIILKAIPTAMGIAVVVSSLLGELDMKSGFTMLGIGLACVGIYQLRSK</sequence>